<evidence type="ECO:0000256" key="1">
    <source>
        <dbReference type="SAM" id="SignalP"/>
    </source>
</evidence>
<dbReference type="InterPro" id="IPR016187">
    <property type="entry name" value="CTDL_fold"/>
</dbReference>
<dbReference type="SMART" id="SM00034">
    <property type="entry name" value="CLECT"/>
    <property type="match status" value="1"/>
</dbReference>
<keyword evidence="1" id="KW-0732">Signal</keyword>
<proteinExistence type="predicted"/>
<comment type="caution">
    <text evidence="3">The sequence shown here is derived from an EMBL/GenBank/DDBJ whole genome shotgun (WGS) entry which is preliminary data.</text>
</comment>
<dbReference type="InterPro" id="IPR001304">
    <property type="entry name" value="C-type_lectin-like"/>
</dbReference>
<evidence type="ECO:0000313" key="4">
    <source>
        <dbReference type="Proteomes" id="UP001175271"/>
    </source>
</evidence>
<dbReference type="EMBL" id="JAUCMV010000002">
    <property type="protein sequence ID" value="KAK0414884.1"/>
    <property type="molecule type" value="Genomic_DNA"/>
</dbReference>
<dbReference type="InterPro" id="IPR016186">
    <property type="entry name" value="C-type_lectin-like/link_sf"/>
</dbReference>
<reference evidence="3" key="1">
    <citation type="submission" date="2023-06" db="EMBL/GenBank/DDBJ databases">
        <title>Genomic analysis of the entomopathogenic nematode Steinernema hermaphroditum.</title>
        <authorList>
            <person name="Schwarz E.M."/>
            <person name="Heppert J.K."/>
            <person name="Baniya A."/>
            <person name="Schwartz H.T."/>
            <person name="Tan C.-H."/>
            <person name="Antoshechkin I."/>
            <person name="Sternberg P.W."/>
            <person name="Goodrich-Blair H."/>
            <person name="Dillman A.R."/>
        </authorList>
    </citation>
    <scope>NUCLEOTIDE SEQUENCE</scope>
    <source>
        <strain evidence="3">PS9179</strain>
        <tissue evidence="3">Whole animal</tissue>
    </source>
</reference>
<feature type="chain" id="PRO_5041244310" description="C-type lectin domain-containing protein" evidence="1">
    <location>
        <begin position="21"/>
        <end position="271"/>
    </location>
</feature>
<dbReference type="PROSITE" id="PS50041">
    <property type="entry name" value="C_TYPE_LECTIN_2"/>
    <property type="match status" value="1"/>
</dbReference>
<sequence length="271" mass="30496">MFASWSLLSVALLCPSIITGLGYLRELPSGTAVYGSVLKTMIVEDVLDCAEEWYDSTILAINYNIAEKKCEGFSELFGANNEAQGVASYLFTKGEESICSMDVSADFNKLVTCRKEWFPLTVKGVMYCYYLMSSAEYNKTISTLYDIVFACKKLYPFSDSASIHSAEEENALVNHAVISSALSKLTLRGIVIGMHLTLDNYDNYNDGTKWVWVDNSPVTYTNWNSTYGCPYCNDPGRWCTYAMMSTSNVGWYQCDTKTRRPLLCKYQVENL</sequence>
<feature type="domain" description="C-type lectin" evidence="2">
    <location>
        <begin position="127"/>
        <end position="265"/>
    </location>
</feature>
<protein>
    <recommendedName>
        <fullName evidence="2">C-type lectin domain-containing protein</fullName>
    </recommendedName>
</protein>
<dbReference type="SUPFAM" id="SSF56436">
    <property type="entry name" value="C-type lectin-like"/>
    <property type="match status" value="1"/>
</dbReference>
<evidence type="ECO:0000313" key="3">
    <source>
        <dbReference type="EMBL" id="KAK0414884.1"/>
    </source>
</evidence>
<organism evidence="3 4">
    <name type="scientific">Steinernema hermaphroditum</name>
    <dbReference type="NCBI Taxonomy" id="289476"/>
    <lineage>
        <taxon>Eukaryota</taxon>
        <taxon>Metazoa</taxon>
        <taxon>Ecdysozoa</taxon>
        <taxon>Nematoda</taxon>
        <taxon>Chromadorea</taxon>
        <taxon>Rhabditida</taxon>
        <taxon>Tylenchina</taxon>
        <taxon>Panagrolaimomorpha</taxon>
        <taxon>Strongyloidoidea</taxon>
        <taxon>Steinernematidae</taxon>
        <taxon>Steinernema</taxon>
    </lineage>
</organism>
<evidence type="ECO:0000259" key="2">
    <source>
        <dbReference type="PROSITE" id="PS50041"/>
    </source>
</evidence>
<gene>
    <name evidence="3" type="ORF">QR680_011659</name>
</gene>
<name>A0AA39I116_9BILA</name>
<dbReference type="Proteomes" id="UP001175271">
    <property type="component" value="Unassembled WGS sequence"/>
</dbReference>
<dbReference type="AlphaFoldDB" id="A0AA39I116"/>
<feature type="signal peptide" evidence="1">
    <location>
        <begin position="1"/>
        <end position="20"/>
    </location>
</feature>
<accession>A0AA39I116</accession>
<keyword evidence="4" id="KW-1185">Reference proteome</keyword>
<dbReference type="Gene3D" id="3.10.100.10">
    <property type="entry name" value="Mannose-Binding Protein A, subunit A"/>
    <property type="match status" value="1"/>
</dbReference>